<feature type="region of interest" description="Disordered" evidence="1">
    <location>
        <begin position="182"/>
        <end position="216"/>
    </location>
</feature>
<feature type="compositionally biased region" description="Low complexity" evidence="1">
    <location>
        <begin position="203"/>
        <end position="213"/>
    </location>
</feature>
<feature type="region of interest" description="Disordered" evidence="1">
    <location>
        <begin position="230"/>
        <end position="255"/>
    </location>
</feature>
<accession>A0A226DRN4</accession>
<evidence type="ECO:0000313" key="3">
    <source>
        <dbReference type="Proteomes" id="UP000198287"/>
    </source>
</evidence>
<feature type="compositionally biased region" description="Basic residues" evidence="1">
    <location>
        <begin position="230"/>
        <end position="239"/>
    </location>
</feature>
<protein>
    <submittedName>
        <fullName evidence="2">Uncharacterized protein</fullName>
    </submittedName>
</protein>
<feature type="region of interest" description="Disordered" evidence="1">
    <location>
        <begin position="273"/>
        <end position="315"/>
    </location>
</feature>
<comment type="caution">
    <text evidence="2">The sequence shown here is derived from an EMBL/GenBank/DDBJ whole genome shotgun (WGS) entry which is preliminary data.</text>
</comment>
<evidence type="ECO:0000313" key="2">
    <source>
        <dbReference type="EMBL" id="OXA46876.1"/>
    </source>
</evidence>
<feature type="compositionally biased region" description="Basic residues" evidence="1">
    <location>
        <begin position="188"/>
        <end position="202"/>
    </location>
</feature>
<gene>
    <name evidence="2" type="ORF">Fcan01_18097</name>
</gene>
<proteinExistence type="predicted"/>
<dbReference type="Proteomes" id="UP000198287">
    <property type="component" value="Unassembled WGS sequence"/>
</dbReference>
<evidence type="ECO:0000256" key="1">
    <source>
        <dbReference type="SAM" id="MobiDB-lite"/>
    </source>
</evidence>
<organism evidence="2 3">
    <name type="scientific">Folsomia candida</name>
    <name type="common">Springtail</name>
    <dbReference type="NCBI Taxonomy" id="158441"/>
    <lineage>
        <taxon>Eukaryota</taxon>
        <taxon>Metazoa</taxon>
        <taxon>Ecdysozoa</taxon>
        <taxon>Arthropoda</taxon>
        <taxon>Hexapoda</taxon>
        <taxon>Collembola</taxon>
        <taxon>Entomobryomorpha</taxon>
        <taxon>Isotomoidea</taxon>
        <taxon>Isotomidae</taxon>
        <taxon>Proisotominae</taxon>
        <taxon>Folsomia</taxon>
    </lineage>
</organism>
<feature type="compositionally biased region" description="Low complexity" evidence="1">
    <location>
        <begin position="429"/>
        <end position="443"/>
    </location>
</feature>
<keyword evidence="3" id="KW-1185">Reference proteome</keyword>
<dbReference type="EMBL" id="LNIX01000014">
    <property type="protein sequence ID" value="OXA46876.1"/>
    <property type="molecule type" value="Genomic_DNA"/>
</dbReference>
<name>A0A226DRN4_FOLCA</name>
<dbReference type="AlphaFoldDB" id="A0A226DRN4"/>
<sequence length="443" mass="49074">MKIFGDLHVSATDFRYVENVGGLTFCDRCALVVREVSGLIQQIKKSKILLQSKVELLGSFVRDGASDSLTKKSLPVSSSSRTAAKRNVVWEKFREPVIRILLKICHVFSSRIQLGSSPQFLCAYKIGKLRPPPSPRMWPYRTVETMSKRVSESKFNASDEQETSSRVVCYYWESDIVAEEEASEDKTKRARKPLTVKSKKGAKAASPPSSPKKVSLWKIKSKAAIAPLPAKRKAVKRKQAVVVEPKGAASNAKKDKLTQLSVQPVVLIDRVKVEDQMKKKKQPSSKKSTPGGASLKKQSPKKKNDSSSPAAKVDMKVKPRNWLSEYVPTQRTAGEKKLSYMNHWIDLIPPTSEPEKLYTLLQDVSDEISPIPYDIGIIHLKPPVRLDAVIPSNLVAALTNAVKIKPKDDDDDDDDVQIITYRTNQSSPAAAAATATATNPNKE</sequence>
<feature type="region of interest" description="Disordered" evidence="1">
    <location>
        <begin position="422"/>
        <end position="443"/>
    </location>
</feature>
<reference evidence="2 3" key="1">
    <citation type="submission" date="2015-12" db="EMBL/GenBank/DDBJ databases">
        <title>The genome of Folsomia candida.</title>
        <authorList>
            <person name="Faddeeva A."/>
            <person name="Derks M.F."/>
            <person name="Anvar Y."/>
            <person name="Smit S."/>
            <person name="Van Straalen N."/>
            <person name="Roelofs D."/>
        </authorList>
    </citation>
    <scope>NUCLEOTIDE SEQUENCE [LARGE SCALE GENOMIC DNA]</scope>
    <source>
        <strain evidence="2 3">VU population</strain>
        <tissue evidence="2">Whole body</tissue>
    </source>
</reference>